<feature type="compositionally biased region" description="Polar residues" evidence="1">
    <location>
        <begin position="221"/>
        <end position="234"/>
    </location>
</feature>
<feature type="compositionally biased region" description="Polar residues" evidence="1">
    <location>
        <begin position="483"/>
        <end position="493"/>
    </location>
</feature>
<keyword evidence="3" id="KW-1185">Reference proteome</keyword>
<name>A0AA43QFJ4_9LECA</name>
<gene>
    <name evidence="2" type="ORF">OHK93_003809</name>
</gene>
<evidence type="ECO:0000313" key="3">
    <source>
        <dbReference type="Proteomes" id="UP001161017"/>
    </source>
</evidence>
<reference evidence="2" key="1">
    <citation type="journal article" date="2023" name="Genome Biol. Evol.">
        <title>First Whole Genome Sequence and Flow Cytometry Genome Size Data for the Lichen-Forming Fungus Ramalina farinacea (Ascomycota).</title>
        <authorList>
            <person name="Llewellyn T."/>
            <person name="Mian S."/>
            <person name="Hill R."/>
            <person name="Leitch I.J."/>
            <person name="Gaya E."/>
        </authorList>
    </citation>
    <scope>NUCLEOTIDE SEQUENCE</scope>
    <source>
        <strain evidence="2">LIQ254RAFAR</strain>
    </source>
</reference>
<organism evidence="2 3">
    <name type="scientific">Ramalina farinacea</name>
    <dbReference type="NCBI Taxonomy" id="258253"/>
    <lineage>
        <taxon>Eukaryota</taxon>
        <taxon>Fungi</taxon>
        <taxon>Dikarya</taxon>
        <taxon>Ascomycota</taxon>
        <taxon>Pezizomycotina</taxon>
        <taxon>Lecanoromycetes</taxon>
        <taxon>OSLEUM clade</taxon>
        <taxon>Lecanoromycetidae</taxon>
        <taxon>Lecanorales</taxon>
        <taxon>Lecanorineae</taxon>
        <taxon>Ramalinaceae</taxon>
        <taxon>Ramalina</taxon>
    </lineage>
</organism>
<comment type="caution">
    <text evidence="2">The sequence shown here is derived from an EMBL/GenBank/DDBJ whole genome shotgun (WGS) entry which is preliminary data.</text>
</comment>
<feature type="compositionally biased region" description="Polar residues" evidence="1">
    <location>
        <begin position="1179"/>
        <end position="1189"/>
    </location>
</feature>
<feature type="compositionally biased region" description="Polar residues" evidence="1">
    <location>
        <begin position="374"/>
        <end position="401"/>
    </location>
</feature>
<dbReference type="AlphaFoldDB" id="A0AA43QFJ4"/>
<accession>A0AA43QFJ4</accession>
<sequence length="1224" mass="123634">MSGQYALGEEYIDSSPKPGILTSAGAGLSLGGATTNVATPKRIQIGDLATPTSGFGVSALIKTLASKYKADAMTTTVTTFGPPWLPIVSAPHLHYLCRDPSWVVNCYNRVDQPVMRPFALLEPAVAHIGEEKRGVAPATQTDPLLKAAGALYTADRLVRPIQTVQGAKGIIKVYHTTSEARISRPHATASVDPPNPSKTHSKIHGQLPNHAGPNPEEPTKSLDSTGQPENSENPFATKEPTATVASTKPVDGSPDSGSQTDGRTPGQAFADTFFKGNPFKPIAGNPSPPEQRIADDGLQTAATSVPAQTDGGNHELGKGVTSSYHAETGNPSDHSSNPQSRPSQPDQNSDDNELASTLGPGQTDEGNHEPGRSDTPSKNAETGNSYDHNSNPQSRPSQPDQNPDHSEVAATSNPGQADTGSTEPGRVDTSSNGAETGDTSDHDGNPHSGPSQLQQNSDQDEGQTIGNSETGLDNQGKAKPKQSDANTNASETGSLFHDKANVPANPIINPSIPTNLPQTALQPMVKFADGHDDPIVTATPAQGPEKGALALDHGSPRASIGAAAEDASVLVSVESGRVLDIGTSKIRLAAPSASQAPLAIGNKVVAPDPGGVKIDDQIIAAGQPGIEIPDSEGPFIAKPLEATPQDAGVVVSLGSSGILAIGTSKIDLALTAASHTPLTVGNQVLAPNPQGFKVNDQFLTPGGPGITSPSPKESIAANPAVIVPAFLTAAVGSNKYVFPTGLAIAGKTIKPGGPEVTISGTEVALDKPGHLIVEGTAIDPTRPDDYNDLGKQQLPADAADIAVAGKIITPGGPQLTVSGAEISLGQSGVLRIGSLTTTLPSPPKSDEPLEFTFGENGGTPEVLRATPVPIDGPADKQQAPGDGSSIQIAGKTLNPGSPQVTISGEAVSLGQSGILRIGSVLTTLGSPQQSDGPLAFTLAGDGGNAKVLSVTPVSMAEPTAAPGLVVAGETLTPGSPQITVSGHAISLGESGILRVGSLTSTLGPQNSAGPLRFTIAGNDGSAEVLNVTPVSVAEPKAGPGIAIAGKTLTPGAAQVTISGEAISLGESGILRIGSLTSTLPPDKSAGPLAFTFTGNDGNPEVLNATPVSVAAPTPTDDPAIAITGETLTPGGAQITISGEAVSLGQSGVLRIGNVTTTLAPQISDKALGFTFTDDGGTTEVSSVTPNSVAAPTHDGGEASGVGGALEGSADRSFGRKFAELNLIS</sequence>
<dbReference type="Proteomes" id="UP001161017">
    <property type="component" value="Unassembled WGS sequence"/>
</dbReference>
<feature type="compositionally biased region" description="Polar residues" evidence="1">
    <location>
        <begin position="320"/>
        <end position="347"/>
    </location>
</feature>
<protein>
    <submittedName>
        <fullName evidence="2">Uncharacterized protein</fullName>
    </submittedName>
</protein>
<proteinExistence type="predicted"/>
<feature type="compositionally biased region" description="Polar residues" evidence="1">
    <location>
        <begin position="448"/>
        <end position="473"/>
    </location>
</feature>
<dbReference type="EMBL" id="JAPUFD010000002">
    <property type="protein sequence ID" value="MDI1485620.1"/>
    <property type="molecule type" value="Genomic_DNA"/>
</dbReference>
<feature type="compositionally biased region" description="Polar residues" evidence="1">
    <location>
        <begin position="300"/>
        <end position="311"/>
    </location>
</feature>
<feature type="region of interest" description="Disordered" evidence="1">
    <location>
        <begin position="181"/>
        <end position="509"/>
    </location>
</feature>
<feature type="compositionally biased region" description="Polar residues" evidence="1">
    <location>
        <begin position="409"/>
        <end position="434"/>
    </location>
</feature>
<evidence type="ECO:0000256" key="1">
    <source>
        <dbReference type="SAM" id="MobiDB-lite"/>
    </source>
</evidence>
<feature type="region of interest" description="Disordered" evidence="1">
    <location>
        <begin position="1178"/>
        <end position="1206"/>
    </location>
</feature>
<evidence type="ECO:0000313" key="2">
    <source>
        <dbReference type="EMBL" id="MDI1485620.1"/>
    </source>
</evidence>